<dbReference type="OrthoDB" id="10136815at2759"/>
<evidence type="ECO:0000313" key="2">
    <source>
        <dbReference type="Proteomes" id="UP000663879"/>
    </source>
</evidence>
<dbReference type="EMBL" id="CAJNOC010000909">
    <property type="protein sequence ID" value="CAF0816066.1"/>
    <property type="molecule type" value="Genomic_DNA"/>
</dbReference>
<gene>
    <name evidence="1" type="ORF">OXX778_LOCUS7217</name>
</gene>
<proteinExistence type="predicted"/>
<dbReference type="Proteomes" id="UP000663879">
    <property type="component" value="Unassembled WGS sequence"/>
</dbReference>
<organism evidence="1 2">
    <name type="scientific">Brachionus calyciflorus</name>
    <dbReference type="NCBI Taxonomy" id="104777"/>
    <lineage>
        <taxon>Eukaryota</taxon>
        <taxon>Metazoa</taxon>
        <taxon>Spiralia</taxon>
        <taxon>Gnathifera</taxon>
        <taxon>Rotifera</taxon>
        <taxon>Eurotatoria</taxon>
        <taxon>Monogononta</taxon>
        <taxon>Pseudotrocha</taxon>
        <taxon>Ploima</taxon>
        <taxon>Brachionidae</taxon>
        <taxon>Brachionus</taxon>
    </lineage>
</organism>
<comment type="caution">
    <text evidence="1">The sequence shown here is derived from an EMBL/GenBank/DDBJ whole genome shotgun (WGS) entry which is preliminary data.</text>
</comment>
<name>A0A813TL28_9BILA</name>
<reference evidence="1" key="1">
    <citation type="submission" date="2021-02" db="EMBL/GenBank/DDBJ databases">
        <authorList>
            <person name="Nowell W R."/>
        </authorList>
    </citation>
    <scope>NUCLEOTIDE SEQUENCE</scope>
    <source>
        <strain evidence="1">Ploen Becks lab</strain>
    </source>
</reference>
<accession>A0A813TL28</accession>
<evidence type="ECO:0000313" key="1">
    <source>
        <dbReference type="EMBL" id="CAF0816066.1"/>
    </source>
</evidence>
<sequence length="168" mass="20093">MTEEVVELGLEQNKDRYLVLLFNCLYFDCDIEKTWSILSRNLVFNSLVNKNEFAYLLCISNCCHNVTSELNIWVSESDLKSTKTEFLIQKYELNLLKNNSSEISEDINLEKTLEYCDKILDELYKDSNNVKVHYEDYQWLMRAYDRNHLFYGQKPNLNVHDIENQNFF</sequence>
<keyword evidence="2" id="KW-1185">Reference proteome</keyword>
<dbReference type="AlphaFoldDB" id="A0A813TL28"/>
<protein>
    <submittedName>
        <fullName evidence="1">Uncharacterized protein</fullName>
    </submittedName>
</protein>